<evidence type="ECO:0000256" key="2">
    <source>
        <dbReference type="ARBA" id="ARBA00022670"/>
    </source>
</evidence>
<dbReference type="PRINTS" id="PR00723">
    <property type="entry name" value="SUBTILISIN"/>
</dbReference>
<feature type="domain" description="Peptidase S8/S53" evidence="6">
    <location>
        <begin position="166"/>
        <end position="315"/>
    </location>
</feature>
<reference evidence="7" key="1">
    <citation type="submission" date="2021-01" db="EMBL/GenBank/DDBJ databases">
        <authorList>
            <person name="Corre E."/>
            <person name="Pelletier E."/>
            <person name="Niang G."/>
            <person name="Scheremetjew M."/>
            <person name="Finn R."/>
            <person name="Kale V."/>
            <person name="Holt S."/>
            <person name="Cochrane G."/>
            <person name="Meng A."/>
            <person name="Brown T."/>
            <person name="Cohen L."/>
        </authorList>
    </citation>
    <scope>NUCLEOTIDE SEQUENCE</scope>
    <source>
        <strain evidence="7">UTEX LB 985</strain>
    </source>
</reference>
<comment type="similarity">
    <text evidence="1 5">Belongs to the peptidase S8 family.</text>
</comment>
<organism evidence="7">
    <name type="scientific">Haptolina brevifila</name>
    <dbReference type="NCBI Taxonomy" id="156173"/>
    <lineage>
        <taxon>Eukaryota</taxon>
        <taxon>Haptista</taxon>
        <taxon>Haptophyta</taxon>
        <taxon>Prymnesiophyceae</taxon>
        <taxon>Prymnesiales</taxon>
        <taxon>Prymnesiaceae</taxon>
        <taxon>Haptolina</taxon>
    </lineage>
</organism>
<evidence type="ECO:0000256" key="1">
    <source>
        <dbReference type="ARBA" id="ARBA00011073"/>
    </source>
</evidence>
<gene>
    <name evidence="7" type="ORF">CBRE1094_LOCUS38123</name>
</gene>
<keyword evidence="2" id="KW-0645">Protease</keyword>
<name>A0A7S2NB67_9EUKA</name>
<dbReference type="InterPro" id="IPR022398">
    <property type="entry name" value="Peptidase_S8_His-AS"/>
</dbReference>
<dbReference type="InterPro" id="IPR050131">
    <property type="entry name" value="Peptidase_S8_subtilisin-like"/>
</dbReference>
<dbReference type="PANTHER" id="PTHR43806:SF11">
    <property type="entry name" value="CEREVISIN-RELATED"/>
    <property type="match status" value="1"/>
</dbReference>
<dbReference type="InterPro" id="IPR000209">
    <property type="entry name" value="Peptidase_S8/S53_dom"/>
</dbReference>
<dbReference type="GO" id="GO:0004252">
    <property type="term" value="F:serine-type endopeptidase activity"/>
    <property type="evidence" value="ECO:0007669"/>
    <property type="project" value="InterPro"/>
</dbReference>
<evidence type="ECO:0000256" key="3">
    <source>
        <dbReference type="ARBA" id="ARBA00022801"/>
    </source>
</evidence>
<protein>
    <recommendedName>
        <fullName evidence="6">Peptidase S8/S53 domain-containing protein</fullName>
    </recommendedName>
</protein>
<dbReference type="SUPFAM" id="SSF52743">
    <property type="entry name" value="Subtilisin-like"/>
    <property type="match status" value="1"/>
</dbReference>
<dbReference type="GO" id="GO:0005615">
    <property type="term" value="C:extracellular space"/>
    <property type="evidence" value="ECO:0007669"/>
    <property type="project" value="TreeGrafter"/>
</dbReference>
<dbReference type="GO" id="GO:0006508">
    <property type="term" value="P:proteolysis"/>
    <property type="evidence" value="ECO:0007669"/>
    <property type="project" value="UniProtKB-KW"/>
</dbReference>
<dbReference type="InterPro" id="IPR015500">
    <property type="entry name" value="Peptidase_S8_subtilisin-rel"/>
</dbReference>
<keyword evidence="4" id="KW-0720">Serine protease</keyword>
<dbReference type="PROSITE" id="PS00137">
    <property type="entry name" value="SUBTILASE_HIS"/>
    <property type="match status" value="1"/>
</dbReference>
<dbReference type="EMBL" id="HBGU01069822">
    <property type="protein sequence ID" value="CAD9531135.1"/>
    <property type="molecule type" value="Transcribed_RNA"/>
</dbReference>
<dbReference type="InterPro" id="IPR036852">
    <property type="entry name" value="Peptidase_S8/S53_dom_sf"/>
</dbReference>
<dbReference type="PANTHER" id="PTHR43806">
    <property type="entry name" value="PEPTIDASE S8"/>
    <property type="match status" value="1"/>
</dbReference>
<dbReference type="Gene3D" id="3.40.50.200">
    <property type="entry name" value="Peptidase S8/S53 domain"/>
    <property type="match status" value="1"/>
</dbReference>
<evidence type="ECO:0000256" key="4">
    <source>
        <dbReference type="ARBA" id="ARBA00022825"/>
    </source>
</evidence>
<dbReference type="AlphaFoldDB" id="A0A7S2NB67"/>
<proteinExistence type="inferred from homology"/>
<comment type="caution">
    <text evidence="5">Lacks conserved residue(s) required for the propagation of feature annotation.</text>
</comment>
<dbReference type="PROSITE" id="PS51892">
    <property type="entry name" value="SUBTILASE"/>
    <property type="match status" value="1"/>
</dbReference>
<accession>A0A7S2NB67</accession>
<evidence type="ECO:0000313" key="7">
    <source>
        <dbReference type="EMBL" id="CAD9531135.1"/>
    </source>
</evidence>
<sequence>MLSTCATATESAKALEYNASATRCTEQGYVAGLIVQVCARAGQVGRSLGVEPRDSAQTRTVTPAEEYAGVLRARDRRKLTGVGNAYRIFNFVAALTAPLDHLNEVLMDSRVAHVQADCYAVLTPVELAATSASTSSAAVPWGLDRIDSRTGLDGRFDAGEQRGWNSTIYIADTGVRISHRDFGGRAVRGWSAYCNDEDDTCGAVGVDGGVITAGHSGCNSHGTHVASTAAGTQFGVAKAATIVAVQALNCYGGGTTSGIIGAIRWSMEDAITMGRERTSVISLSLTSNLGSIDKAAVVEAHNAGLVVVAAAGNAAYDQCASLPTCPQPCARCDGPKTD</sequence>
<keyword evidence="3" id="KW-0378">Hydrolase</keyword>
<evidence type="ECO:0000256" key="5">
    <source>
        <dbReference type="PROSITE-ProRule" id="PRU01240"/>
    </source>
</evidence>
<dbReference type="Pfam" id="PF00082">
    <property type="entry name" value="Peptidase_S8"/>
    <property type="match status" value="1"/>
</dbReference>
<evidence type="ECO:0000259" key="6">
    <source>
        <dbReference type="Pfam" id="PF00082"/>
    </source>
</evidence>